<keyword evidence="2" id="KW-1185">Reference proteome</keyword>
<protein>
    <recommendedName>
        <fullName evidence="3">Nucleoside 2-deoxyribosyltransferase</fullName>
    </recommendedName>
</protein>
<dbReference type="Proteomes" id="UP001174691">
    <property type="component" value="Unassembled WGS sequence"/>
</dbReference>
<name>A0AA38VLD9_9PEZI</name>
<gene>
    <name evidence="1" type="ORF">NKR19_g7711</name>
</gene>
<accession>A0AA38VLD9</accession>
<dbReference type="Pfam" id="PF15891">
    <property type="entry name" value="Nuc_deoxyri_tr2"/>
    <property type="match status" value="1"/>
</dbReference>
<dbReference type="Gene3D" id="3.40.50.450">
    <property type="match status" value="1"/>
</dbReference>
<dbReference type="InterPro" id="IPR039470">
    <property type="entry name" value="Nuc_deoxyri_tr2"/>
</dbReference>
<comment type="caution">
    <text evidence="1">The sequence shown here is derived from an EMBL/GenBank/DDBJ whole genome shotgun (WGS) entry which is preliminary data.</text>
</comment>
<reference evidence="1" key="1">
    <citation type="submission" date="2022-07" db="EMBL/GenBank/DDBJ databases">
        <title>Fungi with potential for degradation of polypropylene.</title>
        <authorList>
            <person name="Gostincar C."/>
        </authorList>
    </citation>
    <scope>NUCLEOTIDE SEQUENCE</scope>
    <source>
        <strain evidence="1">EXF-13287</strain>
    </source>
</reference>
<organism evidence="1 2">
    <name type="scientific">Coniochaeta hoffmannii</name>
    <dbReference type="NCBI Taxonomy" id="91930"/>
    <lineage>
        <taxon>Eukaryota</taxon>
        <taxon>Fungi</taxon>
        <taxon>Dikarya</taxon>
        <taxon>Ascomycota</taxon>
        <taxon>Pezizomycotina</taxon>
        <taxon>Sordariomycetes</taxon>
        <taxon>Sordariomycetidae</taxon>
        <taxon>Coniochaetales</taxon>
        <taxon>Coniochaetaceae</taxon>
        <taxon>Coniochaeta</taxon>
    </lineage>
</organism>
<dbReference type="EMBL" id="JANBVN010000139">
    <property type="protein sequence ID" value="KAJ9138768.1"/>
    <property type="molecule type" value="Genomic_DNA"/>
</dbReference>
<dbReference type="AlphaFoldDB" id="A0AA38VLD9"/>
<evidence type="ECO:0008006" key="3">
    <source>
        <dbReference type="Google" id="ProtNLM"/>
    </source>
</evidence>
<evidence type="ECO:0000313" key="2">
    <source>
        <dbReference type="Proteomes" id="UP001174691"/>
    </source>
</evidence>
<sequence>METTRAQIILAPSRQPFEYQSAVFLAGTTTAPDWREELISSLSHEPITILNPLRLDWDSSWREDETFEPFREQVQWELDMQDKADLVVIYFGANTDAPISLLELGLCARTNKALVVCHHGYRKRGNVQVICRRYNIRLMESLDGLAEAVVEKLNPKNSLI</sequence>
<evidence type="ECO:0000313" key="1">
    <source>
        <dbReference type="EMBL" id="KAJ9138768.1"/>
    </source>
</evidence>
<proteinExistence type="predicted"/>